<dbReference type="Proteomes" id="UP001304683">
    <property type="component" value="Chromosome"/>
</dbReference>
<evidence type="ECO:0000313" key="7">
    <source>
        <dbReference type="EMBL" id="WPD18483.1"/>
    </source>
</evidence>
<keyword evidence="2 5" id="KW-0540">Nuclease</keyword>
<organism evidence="7 8">
    <name type="scientific">Thermaerobacter composti</name>
    <dbReference type="NCBI Taxonomy" id="554949"/>
    <lineage>
        <taxon>Bacteria</taxon>
        <taxon>Bacillati</taxon>
        <taxon>Bacillota</taxon>
        <taxon>Clostridia</taxon>
        <taxon>Eubacteriales</taxon>
        <taxon>Clostridiales Family XVII. Incertae Sedis</taxon>
        <taxon>Thermaerobacter</taxon>
    </lineage>
</organism>
<name>A0ABZ0QQ07_9FIRM</name>
<gene>
    <name evidence="5" type="primary">vapC</name>
    <name evidence="7" type="ORF">Q5761_08930</name>
</gene>
<feature type="domain" description="PIN" evidence="6">
    <location>
        <begin position="7"/>
        <end position="110"/>
    </location>
</feature>
<evidence type="ECO:0000256" key="1">
    <source>
        <dbReference type="ARBA" id="ARBA00022649"/>
    </source>
</evidence>
<comment type="function">
    <text evidence="5">Toxic component of a toxin-antitoxin (TA) system. An RNase.</text>
</comment>
<accession>A0ABZ0QQ07</accession>
<protein>
    <recommendedName>
        <fullName evidence="5">Ribonuclease VapC</fullName>
        <shortName evidence="5">RNase VapC</shortName>
        <ecNumber evidence="5">3.1.-.-</ecNumber>
    </recommendedName>
    <alternativeName>
        <fullName evidence="5">Toxin VapC</fullName>
    </alternativeName>
</protein>
<evidence type="ECO:0000259" key="6">
    <source>
        <dbReference type="Pfam" id="PF01850"/>
    </source>
</evidence>
<feature type="binding site" evidence="5">
    <location>
        <position position="105"/>
    </location>
    <ligand>
        <name>Mg(2+)</name>
        <dbReference type="ChEBI" id="CHEBI:18420"/>
    </ligand>
</feature>
<proteinExistence type="inferred from homology"/>
<comment type="cofactor">
    <cofactor evidence="5">
        <name>Mg(2+)</name>
        <dbReference type="ChEBI" id="CHEBI:18420"/>
    </cofactor>
</comment>
<evidence type="ECO:0000313" key="8">
    <source>
        <dbReference type="Proteomes" id="UP001304683"/>
    </source>
</evidence>
<keyword evidence="8" id="KW-1185">Reference proteome</keyword>
<keyword evidence="5" id="KW-0460">Magnesium</keyword>
<dbReference type="SUPFAM" id="SSF88723">
    <property type="entry name" value="PIN domain-like"/>
    <property type="match status" value="1"/>
</dbReference>
<keyword evidence="3 5" id="KW-0479">Metal-binding</keyword>
<feature type="binding site" evidence="5">
    <location>
        <position position="8"/>
    </location>
    <ligand>
        <name>Mg(2+)</name>
        <dbReference type="ChEBI" id="CHEBI:18420"/>
    </ligand>
</feature>
<evidence type="ECO:0000256" key="4">
    <source>
        <dbReference type="ARBA" id="ARBA00022801"/>
    </source>
</evidence>
<dbReference type="HAMAP" id="MF_00265">
    <property type="entry name" value="VapC_Nob1"/>
    <property type="match status" value="1"/>
</dbReference>
<dbReference type="InterPro" id="IPR029060">
    <property type="entry name" value="PIN-like_dom_sf"/>
</dbReference>
<evidence type="ECO:0000256" key="5">
    <source>
        <dbReference type="HAMAP-Rule" id="MF_00265"/>
    </source>
</evidence>
<keyword evidence="4 5" id="KW-0378">Hydrolase</keyword>
<evidence type="ECO:0000256" key="3">
    <source>
        <dbReference type="ARBA" id="ARBA00022723"/>
    </source>
</evidence>
<keyword evidence="1 5" id="KW-1277">Toxin-antitoxin system</keyword>
<keyword evidence="5" id="KW-0800">Toxin</keyword>
<evidence type="ECO:0000256" key="2">
    <source>
        <dbReference type="ARBA" id="ARBA00022722"/>
    </source>
</evidence>
<dbReference type="RefSeq" id="WP_135224091.1">
    <property type="nucleotide sequence ID" value="NZ_CP132508.1"/>
</dbReference>
<dbReference type="InterPro" id="IPR002716">
    <property type="entry name" value="PIN_dom"/>
</dbReference>
<dbReference type="Gene3D" id="3.40.50.1010">
    <property type="entry name" value="5'-nuclease"/>
    <property type="match status" value="1"/>
</dbReference>
<dbReference type="Pfam" id="PF01850">
    <property type="entry name" value="PIN"/>
    <property type="match status" value="1"/>
</dbReference>
<reference evidence="7 8" key="1">
    <citation type="submission" date="2023-08" db="EMBL/GenBank/DDBJ databases">
        <title>Genome sequence of Thermaerobacter compostii strain Ins1, a spore-forming filamentous bacterium isolated from a deep geothermal reservoir.</title>
        <authorList>
            <person name="Bregnard D."/>
            <person name="Gonzalez D."/>
            <person name="Junier P."/>
        </authorList>
    </citation>
    <scope>NUCLEOTIDE SEQUENCE [LARGE SCALE GENOMIC DNA]</scope>
    <source>
        <strain evidence="7 8">Ins1</strain>
    </source>
</reference>
<dbReference type="EMBL" id="CP132508">
    <property type="protein sequence ID" value="WPD18483.1"/>
    <property type="molecule type" value="Genomic_DNA"/>
</dbReference>
<comment type="similarity">
    <text evidence="5">Belongs to the PINc/VapC protein family.</text>
</comment>
<sequence>MAETVHVDANVILRLLLGEPEPQARAAEALFARAARGEFRIRIHPAVLAEVVYVLTSPRVAGLPRRRVTDALRALLTLDGVEVPDLEPTLAALRRFEETSLDWVDCLLLSYGPELPVYTFDEAVIRAGGRTP</sequence>
<dbReference type="InterPro" id="IPR022907">
    <property type="entry name" value="VapC_family"/>
</dbReference>
<dbReference type="EC" id="3.1.-.-" evidence="5"/>